<evidence type="ECO:0000256" key="1">
    <source>
        <dbReference type="ARBA" id="ARBA00022679"/>
    </source>
</evidence>
<dbReference type="Gene3D" id="1.25.40.10">
    <property type="entry name" value="Tetratricopeptide repeat domain"/>
    <property type="match status" value="3"/>
</dbReference>
<dbReference type="RefSeq" id="WP_265269136.1">
    <property type="nucleotide sequence ID" value="NZ_JANFAV010000007.1"/>
</dbReference>
<dbReference type="InterPro" id="IPR026634">
    <property type="entry name" value="TPST-like"/>
</dbReference>
<dbReference type="Pfam" id="PF14559">
    <property type="entry name" value="TPR_19"/>
    <property type="match status" value="1"/>
</dbReference>
<reference evidence="3" key="1">
    <citation type="submission" date="2022-06" db="EMBL/GenBank/DDBJ databases">
        <title>Sphingomonas sp. nov. isolated from rhizosphere soil of tomato.</title>
        <authorList>
            <person name="Dong H."/>
            <person name="Gao R."/>
        </authorList>
    </citation>
    <scope>NUCLEOTIDE SEQUENCE</scope>
    <source>
        <strain evidence="3">MMSM24</strain>
    </source>
</reference>
<evidence type="ECO:0000256" key="2">
    <source>
        <dbReference type="PROSITE-ProRule" id="PRU00339"/>
    </source>
</evidence>
<protein>
    <submittedName>
        <fullName evidence="3">Sulfotransferase</fullName>
    </submittedName>
</protein>
<name>A0AA41Z9S1_9SPHN</name>
<evidence type="ECO:0000313" key="4">
    <source>
        <dbReference type="Proteomes" id="UP001165565"/>
    </source>
</evidence>
<sequence>MTSTMTADQITAHALRDAMTAARTGNLARAGQIAEQALVAGGDVVPLNAFLGMVRARAGDAAGSIRHLRVAHQGKPGDATIACNLIAALADSGDQEGALDVATLALARADPSLRVARYRAFLAQSLERFDDAVEAYDHIVALAPNDFESWNNLGNARSATGDTDGAVAALERAVALDPNAAPTRLNLASALRAADRGAEAEAVLRQAIVDFPGDARPHHDLYVLFKELGRDPPALEAIEAAVALDPANANLQFKAAVEYGLVPRVEEAERAYLAALTLDPLLTDAYLGLAIQYEHTNREEEFAPLLARGEAAGVDAGALAFIRAMELRRAGRFDEALAELDQVPAEIEPERTVHIRATLLDRLGRSDEAFACFSETNRLHAEDASDPLGRAAQWRGVLEREIAMMTPEWAASWRPPDPAPLSDTADPVFLVGFPRSGTTLLDTILMGHPDTVVLEERPPLNLVDERLGGAEALPTLDEAGVAAARAHYYEEVAKLATLRPGMTLVDKSPLFLHKALLIKRLFPRARIILALRHPCDVVLSCYISNFKLNSAMSNFLRLEDAANFYDLTFRHWEAARALVPLDVYPIVYERLIEDVEGTVRPLFEHLGLEWHEAAIDHRRTARERGFITTASYSQVTEPIYKRAAGRWQRYREHLAPILPVLQPWIERFGYSL</sequence>
<proteinExistence type="predicted"/>
<evidence type="ECO:0000313" key="3">
    <source>
        <dbReference type="EMBL" id="MCW6535568.1"/>
    </source>
</evidence>
<keyword evidence="1" id="KW-0808">Transferase</keyword>
<accession>A0AA41Z9S1</accession>
<dbReference type="PANTHER" id="PTHR12788:SF10">
    <property type="entry name" value="PROTEIN-TYROSINE SULFOTRANSFERASE"/>
    <property type="match status" value="1"/>
</dbReference>
<organism evidence="3 4">
    <name type="scientific">Sphingomonas lycopersici</name>
    <dbReference type="NCBI Taxonomy" id="2951807"/>
    <lineage>
        <taxon>Bacteria</taxon>
        <taxon>Pseudomonadati</taxon>
        <taxon>Pseudomonadota</taxon>
        <taxon>Alphaproteobacteria</taxon>
        <taxon>Sphingomonadales</taxon>
        <taxon>Sphingomonadaceae</taxon>
        <taxon>Sphingomonas</taxon>
    </lineage>
</organism>
<dbReference type="InterPro" id="IPR027417">
    <property type="entry name" value="P-loop_NTPase"/>
</dbReference>
<keyword evidence="4" id="KW-1185">Reference proteome</keyword>
<dbReference type="Gene3D" id="3.40.50.300">
    <property type="entry name" value="P-loop containing nucleotide triphosphate hydrolases"/>
    <property type="match status" value="1"/>
</dbReference>
<dbReference type="AlphaFoldDB" id="A0AA41Z9S1"/>
<feature type="repeat" description="TPR" evidence="2">
    <location>
        <begin position="147"/>
        <end position="180"/>
    </location>
</feature>
<dbReference type="PROSITE" id="PS50005">
    <property type="entry name" value="TPR"/>
    <property type="match status" value="1"/>
</dbReference>
<dbReference type="EMBL" id="JANFAV010000007">
    <property type="protein sequence ID" value="MCW6535568.1"/>
    <property type="molecule type" value="Genomic_DNA"/>
</dbReference>
<comment type="caution">
    <text evidence="3">The sequence shown here is derived from an EMBL/GenBank/DDBJ whole genome shotgun (WGS) entry which is preliminary data.</text>
</comment>
<dbReference type="InterPro" id="IPR011990">
    <property type="entry name" value="TPR-like_helical_dom_sf"/>
</dbReference>
<keyword evidence="2" id="KW-0802">TPR repeat</keyword>
<dbReference type="SUPFAM" id="SSF48452">
    <property type="entry name" value="TPR-like"/>
    <property type="match status" value="3"/>
</dbReference>
<dbReference type="PANTHER" id="PTHR12788">
    <property type="entry name" value="PROTEIN-TYROSINE SULFOTRANSFERASE 2"/>
    <property type="match status" value="1"/>
</dbReference>
<dbReference type="GO" id="GO:0008476">
    <property type="term" value="F:protein-tyrosine sulfotransferase activity"/>
    <property type="evidence" value="ECO:0007669"/>
    <property type="project" value="InterPro"/>
</dbReference>
<dbReference type="SUPFAM" id="SSF52540">
    <property type="entry name" value="P-loop containing nucleoside triphosphate hydrolases"/>
    <property type="match status" value="1"/>
</dbReference>
<dbReference type="SMART" id="SM00028">
    <property type="entry name" value="TPR"/>
    <property type="match status" value="5"/>
</dbReference>
<dbReference type="InterPro" id="IPR019734">
    <property type="entry name" value="TPR_rpt"/>
</dbReference>
<dbReference type="Pfam" id="PF13469">
    <property type="entry name" value="Sulfotransfer_3"/>
    <property type="match status" value="1"/>
</dbReference>
<dbReference type="Proteomes" id="UP001165565">
    <property type="component" value="Unassembled WGS sequence"/>
</dbReference>
<gene>
    <name evidence="3" type="ORF">NEE01_12335</name>
</gene>